<keyword evidence="3" id="KW-1185">Reference proteome</keyword>
<organism evidence="2 3">
    <name type="scientific">Physocladia obscura</name>
    <dbReference type="NCBI Taxonomy" id="109957"/>
    <lineage>
        <taxon>Eukaryota</taxon>
        <taxon>Fungi</taxon>
        <taxon>Fungi incertae sedis</taxon>
        <taxon>Chytridiomycota</taxon>
        <taxon>Chytridiomycota incertae sedis</taxon>
        <taxon>Chytridiomycetes</taxon>
        <taxon>Chytridiales</taxon>
        <taxon>Chytriomycetaceae</taxon>
        <taxon>Physocladia</taxon>
    </lineage>
</organism>
<dbReference type="AlphaFoldDB" id="A0AAD5SUM0"/>
<evidence type="ECO:0000256" key="1">
    <source>
        <dbReference type="SAM" id="Phobius"/>
    </source>
</evidence>
<accession>A0AAD5SUM0</accession>
<keyword evidence="1" id="KW-0472">Membrane</keyword>
<comment type="caution">
    <text evidence="2">The sequence shown here is derived from an EMBL/GenBank/DDBJ whole genome shotgun (WGS) entry which is preliminary data.</text>
</comment>
<reference evidence="2" key="1">
    <citation type="submission" date="2020-05" db="EMBL/GenBank/DDBJ databases">
        <title>Phylogenomic resolution of chytrid fungi.</title>
        <authorList>
            <person name="Stajich J.E."/>
            <person name="Amses K."/>
            <person name="Simmons R."/>
            <person name="Seto K."/>
            <person name="Myers J."/>
            <person name="Bonds A."/>
            <person name="Quandt C.A."/>
            <person name="Barry K."/>
            <person name="Liu P."/>
            <person name="Grigoriev I."/>
            <person name="Longcore J.E."/>
            <person name="James T.Y."/>
        </authorList>
    </citation>
    <scope>NUCLEOTIDE SEQUENCE</scope>
    <source>
        <strain evidence="2">JEL0513</strain>
    </source>
</reference>
<proteinExistence type="predicted"/>
<keyword evidence="1" id="KW-1133">Transmembrane helix</keyword>
<gene>
    <name evidence="2" type="primary">VRG4_1</name>
    <name evidence="2" type="ORF">HK100_004258</name>
</gene>
<keyword evidence="1" id="KW-0812">Transmembrane</keyword>
<feature type="transmembrane region" description="Helical" evidence="1">
    <location>
        <begin position="22"/>
        <end position="43"/>
    </location>
</feature>
<name>A0AAD5SUM0_9FUNG</name>
<sequence>MVGALNKLPISISGMIFFSDPVTFGSVTGVIIAFLGGILYSYAKSEQARQTVGRLPVPVTDPSLNKHGLAGADASNGSAGNGLVIFDSDNSNSNNKD</sequence>
<evidence type="ECO:0000313" key="3">
    <source>
        <dbReference type="Proteomes" id="UP001211907"/>
    </source>
</evidence>
<dbReference type="Proteomes" id="UP001211907">
    <property type="component" value="Unassembled WGS sequence"/>
</dbReference>
<dbReference type="EMBL" id="JADGJH010002123">
    <property type="protein sequence ID" value="KAJ3103119.1"/>
    <property type="molecule type" value="Genomic_DNA"/>
</dbReference>
<evidence type="ECO:0000313" key="2">
    <source>
        <dbReference type="EMBL" id="KAJ3103119.1"/>
    </source>
</evidence>
<protein>
    <submittedName>
        <fullName evidence="2">GDP-mannose transporter into the lumen of the Golgi</fullName>
    </submittedName>
</protein>